<organism evidence="1 2">
    <name type="scientific">Thermosporothrix hazakensis</name>
    <dbReference type="NCBI Taxonomy" id="644383"/>
    <lineage>
        <taxon>Bacteria</taxon>
        <taxon>Bacillati</taxon>
        <taxon>Chloroflexota</taxon>
        <taxon>Ktedonobacteria</taxon>
        <taxon>Ktedonobacterales</taxon>
        <taxon>Thermosporotrichaceae</taxon>
        <taxon>Thermosporothrix</taxon>
    </lineage>
</organism>
<protein>
    <submittedName>
        <fullName evidence="1">Uncharacterized protein</fullName>
    </submittedName>
</protein>
<comment type="caution">
    <text evidence="1">The sequence shown here is derived from an EMBL/GenBank/DDBJ whole genome shotgun (WGS) entry which is preliminary data.</text>
</comment>
<name>A0A326UL49_THEHA</name>
<keyword evidence="2" id="KW-1185">Reference proteome</keyword>
<accession>A0A326UL49</accession>
<dbReference type="OrthoDB" id="139634at2"/>
<dbReference type="EMBL" id="QKUF01000003">
    <property type="protein sequence ID" value="PZW33063.1"/>
    <property type="molecule type" value="Genomic_DNA"/>
</dbReference>
<sequence>MAQVEMRVDLSRLVNALIANNPDEIIAASREQLQNTDNPDTLLGRIGMIAVRGDHEGHPSITLAAAAMLSRWARFMPAPVDSNVPARERVLPLFVQAVRQAAAAVRAGNDVQPQYPEPFFPSELPEGETVNTMMHKAVHSDDTQLAERLLFGLYGSGADYRTMEVRAYEGIADTFQNNGHQQQFALRGFQLLDAVEWGDRAPNVLHWLAPHLPLKPQNDEPEWAKQVRDFANKPENSLAAVRTRLAPPKEESALALRQTLRSDVDTIQVCRAVNEAIIKGGASPRATASVIALAAADLLNTIGDEDRALFIRAAHGLLLAAAVRQIFTRVQDVEAMKLVYLSAAYINALHKELAPQAQPAAPKEAAAKIVGGGFIAGSQLETLQKQLVEGDYSGALTTARRYLKIGHDPRALFAAVGIAAGYTDANADQGHTLQIVQAAAEEFVGWPRQLQETDRDSFIQAALRAAAFGPRDSSLAGL</sequence>
<dbReference type="AlphaFoldDB" id="A0A326UL49"/>
<dbReference type="Proteomes" id="UP000248806">
    <property type="component" value="Unassembled WGS sequence"/>
</dbReference>
<evidence type="ECO:0000313" key="1">
    <source>
        <dbReference type="EMBL" id="PZW33063.1"/>
    </source>
</evidence>
<dbReference type="RefSeq" id="WP_111320640.1">
    <property type="nucleotide sequence ID" value="NZ_BIFX01000001.1"/>
</dbReference>
<gene>
    <name evidence="1" type="ORF">EI42_01613</name>
</gene>
<reference evidence="1 2" key="1">
    <citation type="submission" date="2018-06" db="EMBL/GenBank/DDBJ databases">
        <title>Genomic Encyclopedia of Archaeal and Bacterial Type Strains, Phase II (KMG-II): from individual species to whole genera.</title>
        <authorList>
            <person name="Goeker M."/>
        </authorList>
    </citation>
    <scope>NUCLEOTIDE SEQUENCE [LARGE SCALE GENOMIC DNA]</scope>
    <source>
        <strain evidence="1 2">ATCC BAA-1881</strain>
    </source>
</reference>
<evidence type="ECO:0000313" key="2">
    <source>
        <dbReference type="Proteomes" id="UP000248806"/>
    </source>
</evidence>
<proteinExistence type="predicted"/>